<name>A0A972VZ96_9GAMM</name>
<evidence type="ECO:0000256" key="3">
    <source>
        <dbReference type="ARBA" id="ARBA00022605"/>
    </source>
</evidence>
<dbReference type="PROSITE" id="PS00614">
    <property type="entry name" value="IGPS"/>
    <property type="match status" value="1"/>
</dbReference>
<keyword evidence="6 8" id="KW-0057">Aromatic amino acid biosynthesis</keyword>
<protein>
    <recommendedName>
        <fullName evidence="8">Indole-3-glycerol phosphate synthase</fullName>
        <shortName evidence="8">IGPS</shortName>
        <ecNumber evidence="8">4.1.1.48</ecNumber>
    </recommendedName>
</protein>
<evidence type="ECO:0000256" key="2">
    <source>
        <dbReference type="ARBA" id="ARBA00004696"/>
    </source>
</evidence>
<dbReference type="SUPFAM" id="SSF51366">
    <property type="entry name" value="Ribulose-phoshate binding barrel"/>
    <property type="match status" value="1"/>
</dbReference>
<evidence type="ECO:0000313" key="10">
    <source>
        <dbReference type="EMBL" id="NQV65392.1"/>
    </source>
</evidence>
<dbReference type="GO" id="GO:0004425">
    <property type="term" value="F:indole-3-glycerol-phosphate synthase activity"/>
    <property type="evidence" value="ECO:0007669"/>
    <property type="project" value="UniProtKB-UniRule"/>
</dbReference>
<dbReference type="InterPro" id="IPR045186">
    <property type="entry name" value="Indole-3-glycerol_P_synth"/>
</dbReference>
<dbReference type="PANTHER" id="PTHR22854:SF2">
    <property type="entry name" value="INDOLE-3-GLYCEROL-PHOSPHATE SYNTHASE"/>
    <property type="match status" value="1"/>
</dbReference>
<dbReference type="InterPro" id="IPR011060">
    <property type="entry name" value="RibuloseP-bd_barrel"/>
</dbReference>
<evidence type="ECO:0000256" key="4">
    <source>
        <dbReference type="ARBA" id="ARBA00022793"/>
    </source>
</evidence>
<accession>A0A972VZ96</accession>
<evidence type="ECO:0000256" key="7">
    <source>
        <dbReference type="ARBA" id="ARBA00023239"/>
    </source>
</evidence>
<dbReference type="AlphaFoldDB" id="A0A972VZ96"/>
<evidence type="ECO:0000256" key="1">
    <source>
        <dbReference type="ARBA" id="ARBA00001633"/>
    </source>
</evidence>
<organism evidence="10 11">
    <name type="scientific">SAR86 cluster bacterium</name>
    <dbReference type="NCBI Taxonomy" id="2030880"/>
    <lineage>
        <taxon>Bacteria</taxon>
        <taxon>Pseudomonadati</taxon>
        <taxon>Pseudomonadota</taxon>
        <taxon>Gammaproteobacteria</taxon>
        <taxon>SAR86 cluster</taxon>
    </lineage>
</organism>
<dbReference type="Gene3D" id="3.20.20.70">
    <property type="entry name" value="Aldolase class I"/>
    <property type="match status" value="1"/>
</dbReference>
<dbReference type="InterPro" id="IPR013798">
    <property type="entry name" value="Indole-3-glycerol_P_synth_dom"/>
</dbReference>
<dbReference type="EC" id="4.1.1.48" evidence="8"/>
<proteinExistence type="inferred from homology"/>
<comment type="catalytic activity">
    <reaction evidence="1 8">
        <text>1-(2-carboxyphenylamino)-1-deoxy-D-ribulose 5-phosphate + H(+) = (1S,2R)-1-C-(indol-3-yl)glycerol 3-phosphate + CO2 + H2O</text>
        <dbReference type="Rhea" id="RHEA:23476"/>
        <dbReference type="ChEBI" id="CHEBI:15377"/>
        <dbReference type="ChEBI" id="CHEBI:15378"/>
        <dbReference type="ChEBI" id="CHEBI:16526"/>
        <dbReference type="ChEBI" id="CHEBI:58613"/>
        <dbReference type="ChEBI" id="CHEBI:58866"/>
        <dbReference type="EC" id="4.1.1.48"/>
    </reaction>
</comment>
<dbReference type="CDD" id="cd00331">
    <property type="entry name" value="IGPS"/>
    <property type="match status" value="1"/>
</dbReference>
<evidence type="ECO:0000313" key="11">
    <source>
        <dbReference type="Proteomes" id="UP000754644"/>
    </source>
</evidence>
<evidence type="ECO:0000256" key="5">
    <source>
        <dbReference type="ARBA" id="ARBA00022822"/>
    </source>
</evidence>
<feature type="domain" description="Indole-3-glycerol phosphate synthase" evidence="9">
    <location>
        <begin position="7"/>
        <end position="262"/>
    </location>
</feature>
<dbReference type="FunFam" id="3.20.20.70:FF:000024">
    <property type="entry name" value="Indole-3-glycerol phosphate synthase"/>
    <property type="match status" value="1"/>
</dbReference>
<evidence type="ECO:0000259" key="9">
    <source>
        <dbReference type="Pfam" id="PF00218"/>
    </source>
</evidence>
<dbReference type="Pfam" id="PF00218">
    <property type="entry name" value="IGPS"/>
    <property type="match status" value="1"/>
</dbReference>
<dbReference type="PANTHER" id="PTHR22854">
    <property type="entry name" value="TRYPTOPHAN BIOSYNTHESIS PROTEIN"/>
    <property type="match status" value="1"/>
</dbReference>
<comment type="caution">
    <text evidence="10">The sequence shown here is derived from an EMBL/GenBank/DDBJ whole genome shotgun (WGS) entry which is preliminary data.</text>
</comment>
<dbReference type="GO" id="GO:0004640">
    <property type="term" value="F:phosphoribosylanthranilate isomerase activity"/>
    <property type="evidence" value="ECO:0007669"/>
    <property type="project" value="TreeGrafter"/>
</dbReference>
<evidence type="ECO:0000256" key="6">
    <source>
        <dbReference type="ARBA" id="ARBA00023141"/>
    </source>
</evidence>
<dbReference type="InterPro" id="IPR013785">
    <property type="entry name" value="Aldolase_TIM"/>
</dbReference>
<dbReference type="Proteomes" id="UP000754644">
    <property type="component" value="Unassembled WGS sequence"/>
</dbReference>
<comment type="similarity">
    <text evidence="8">Belongs to the TrpC family.</text>
</comment>
<dbReference type="NCBIfam" id="NF001377">
    <property type="entry name" value="PRK00278.2-4"/>
    <property type="match status" value="1"/>
</dbReference>
<keyword evidence="4 8" id="KW-0210">Decarboxylase</keyword>
<keyword evidence="7 8" id="KW-0456">Lyase</keyword>
<keyword evidence="3 8" id="KW-0028">Amino-acid biosynthesis</keyword>
<comment type="pathway">
    <text evidence="2 8">Amino-acid biosynthesis; L-tryptophan biosynthesis; L-tryptophan from chorismate: step 4/5.</text>
</comment>
<dbReference type="InterPro" id="IPR001468">
    <property type="entry name" value="Indole-3-GlycerolPSynthase_CS"/>
</dbReference>
<evidence type="ECO:0000256" key="8">
    <source>
        <dbReference type="HAMAP-Rule" id="MF_00134"/>
    </source>
</evidence>
<dbReference type="GO" id="GO:0000162">
    <property type="term" value="P:L-tryptophan biosynthetic process"/>
    <property type="evidence" value="ECO:0007669"/>
    <property type="project" value="UniProtKB-UniRule"/>
</dbReference>
<gene>
    <name evidence="8 10" type="primary">trpC</name>
    <name evidence="10" type="ORF">HQ497_08500</name>
</gene>
<dbReference type="EMBL" id="JABMOJ010000316">
    <property type="protein sequence ID" value="NQV65392.1"/>
    <property type="molecule type" value="Genomic_DNA"/>
</dbReference>
<reference evidence="10" key="1">
    <citation type="submission" date="2020-05" db="EMBL/GenBank/DDBJ databases">
        <title>Sulfur intermediates as new biogeochemical hubs in an aquatic model microbial ecosystem.</title>
        <authorList>
            <person name="Vigneron A."/>
        </authorList>
    </citation>
    <scope>NUCLEOTIDE SEQUENCE</scope>
    <source>
        <strain evidence="10">Bin.250</strain>
    </source>
</reference>
<keyword evidence="5 8" id="KW-0822">Tryptophan biosynthesis</keyword>
<dbReference type="HAMAP" id="MF_00134_B">
    <property type="entry name" value="IGPS_B"/>
    <property type="match status" value="1"/>
</dbReference>
<dbReference type="NCBIfam" id="NF001373">
    <property type="entry name" value="PRK00278.1-6"/>
    <property type="match status" value="1"/>
</dbReference>
<sequence>MSAPDILQKIVEEKWREIPQRAAARPVAELQRLISQQSDPRGFVAALTERMVARQPAIIAEIKKASPSKGVIRENFMPAAIARSYADAGAACLSVLTDVSFFQGADEFLVQARNAVALPVLRKDFVVDPYQVLEARSIGADCILLIAAILEPKTMASLYQVAVDLGMDVLIEVRNAAELEQALQVSPTLVGINNRDLRDFSVDLSTTYDLIDRLPVGVNLVTESGIHQRADIEAMQGRGVYGFLVGEAFMRAEDPGAQLKTLFY</sequence>